<organism evidence="1 2">
    <name type="scientific">Aegilops tauschii subsp. strangulata</name>
    <name type="common">Goatgrass</name>
    <dbReference type="NCBI Taxonomy" id="200361"/>
    <lineage>
        <taxon>Eukaryota</taxon>
        <taxon>Viridiplantae</taxon>
        <taxon>Streptophyta</taxon>
        <taxon>Embryophyta</taxon>
        <taxon>Tracheophyta</taxon>
        <taxon>Spermatophyta</taxon>
        <taxon>Magnoliopsida</taxon>
        <taxon>Liliopsida</taxon>
        <taxon>Poales</taxon>
        <taxon>Poaceae</taxon>
        <taxon>BOP clade</taxon>
        <taxon>Pooideae</taxon>
        <taxon>Triticodae</taxon>
        <taxon>Triticeae</taxon>
        <taxon>Triticinae</taxon>
        <taxon>Aegilops</taxon>
    </lineage>
</organism>
<dbReference type="AlphaFoldDB" id="A0A453L8C2"/>
<dbReference type="Gene3D" id="3.40.50.1110">
    <property type="entry name" value="SGNH hydrolase"/>
    <property type="match status" value="1"/>
</dbReference>
<keyword evidence="2" id="KW-1185">Reference proteome</keyword>
<name>A0A453L8C2_AEGTS</name>
<evidence type="ECO:0000313" key="1">
    <source>
        <dbReference type="EnsemblPlants" id="AET5Gv20668600.3"/>
    </source>
</evidence>
<protein>
    <recommendedName>
        <fullName evidence="3">GDSL esterase/lipase</fullName>
    </recommendedName>
</protein>
<reference evidence="2" key="1">
    <citation type="journal article" date="2014" name="Science">
        <title>Ancient hybridizations among the ancestral genomes of bread wheat.</title>
        <authorList>
            <consortium name="International Wheat Genome Sequencing Consortium,"/>
            <person name="Marcussen T."/>
            <person name="Sandve S.R."/>
            <person name="Heier L."/>
            <person name="Spannagl M."/>
            <person name="Pfeifer M."/>
            <person name="Jakobsen K.S."/>
            <person name="Wulff B.B."/>
            <person name="Steuernagel B."/>
            <person name="Mayer K.F."/>
            <person name="Olsen O.A."/>
        </authorList>
    </citation>
    <scope>NUCLEOTIDE SEQUENCE [LARGE SCALE GENOMIC DNA]</scope>
    <source>
        <strain evidence="2">cv. AL8/78</strain>
    </source>
</reference>
<evidence type="ECO:0000313" key="2">
    <source>
        <dbReference type="Proteomes" id="UP000015105"/>
    </source>
</evidence>
<reference evidence="1" key="4">
    <citation type="submission" date="2019-03" db="UniProtKB">
        <authorList>
            <consortium name="EnsemblPlants"/>
        </authorList>
    </citation>
    <scope>IDENTIFICATION</scope>
</reference>
<sequence length="104" mass="11416">PWTSSGSGTRHRHRLCRPIRPRHGHDGVACQVWCLEEDALLTPCCGGPDTLLCGEDGGNLCENPSARLFWDGAHPTEAAYHYMAHLLLRSIDDTTVRGASYTSL</sequence>
<reference evidence="2" key="2">
    <citation type="journal article" date="2017" name="Nat. Plants">
        <title>The Aegilops tauschii genome reveals multiple impacts of transposons.</title>
        <authorList>
            <person name="Zhao G."/>
            <person name="Zou C."/>
            <person name="Li K."/>
            <person name="Wang K."/>
            <person name="Li T."/>
            <person name="Gao L."/>
            <person name="Zhang X."/>
            <person name="Wang H."/>
            <person name="Yang Z."/>
            <person name="Liu X."/>
            <person name="Jiang W."/>
            <person name="Mao L."/>
            <person name="Kong X."/>
            <person name="Jiao Y."/>
            <person name="Jia J."/>
        </authorList>
    </citation>
    <scope>NUCLEOTIDE SEQUENCE [LARGE SCALE GENOMIC DNA]</scope>
    <source>
        <strain evidence="2">cv. AL8/78</strain>
    </source>
</reference>
<dbReference type="EnsemblPlants" id="AET5Gv20668600.3">
    <property type="protein sequence ID" value="AET5Gv20668600.3"/>
    <property type="gene ID" value="AET5Gv20668600"/>
</dbReference>
<accession>A0A453L8C2</accession>
<dbReference type="Gramene" id="AET5Gv20668600.3">
    <property type="protein sequence ID" value="AET5Gv20668600.3"/>
    <property type="gene ID" value="AET5Gv20668600"/>
</dbReference>
<dbReference type="InterPro" id="IPR036514">
    <property type="entry name" value="SGNH_hydro_sf"/>
</dbReference>
<reference evidence="1" key="3">
    <citation type="journal article" date="2017" name="Nature">
        <title>Genome sequence of the progenitor of the wheat D genome Aegilops tauschii.</title>
        <authorList>
            <person name="Luo M.C."/>
            <person name="Gu Y.Q."/>
            <person name="Puiu D."/>
            <person name="Wang H."/>
            <person name="Twardziok S.O."/>
            <person name="Deal K.R."/>
            <person name="Huo N."/>
            <person name="Zhu T."/>
            <person name="Wang L."/>
            <person name="Wang Y."/>
            <person name="McGuire P.E."/>
            <person name="Liu S."/>
            <person name="Long H."/>
            <person name="Ramasamy R.K."/>
            <person name="Rodriguez J.C."/>
            <person name="Van S.L."/>
            <person name="Yuan L."/>
            <person name="Wang Z."/>
            <person name="Xia Z."/>
            <person name="Xiao L."/>
            <person name="Anderson O.D."/>
            <person name="Ouyang S."/>
            <person name="Liang Y."/>
            <person name="Zimin A.V."/>
            <person name="Pertea G."/>
            <person name="Qi P."/>
            <person name="Bennetzen J.L."/>
            <person name="Dai X."/>
            <person name="Dawson M.W."/>
            <person name="Muller H.G."/>
            <person name="Kugler K."/>
            <person name="Rivarola-Duarte L."/>
            <person name="Spannagl M."/>
            <person name="Mayer K.F.X."/>
            <person name="Lu F.H."/>
            <person name="Bevan M.W."/>
            <person name="Leroy P."/>
            <person name="Li P."/>
            <person name="You F.M."/>
            <person name="Sun Q."/>
            <person name="Liu Z."/>
            <person name="Lyons E."/>
            <person name="Wicker T."/>
            <person name="Salzberg S.L."/>
            <person name="Devos K.M."/>
            <person name="Dvorak J."/>
        </authorList>
    </citation>
    <scope>NUCLEOTIDE SEQUENCE [LARGE SCALE GENOMIC DNA]</scope>
    <source>
        <strain evidence="1">cv. AL8/78</strain>
    </source>
</reference>
<proteinExistence type="predicted"/>
<dbReference type="Proteomes" id="UP000015105">
    <property type="component" value="Chromosome 5D"/>
</dbReference>
<reference evidence="1" key="5">
    <citation type="journal article" date="2021" name="G3 (Bethesda)">
        <title>Aegilops tauschii genome assembly Aet v5.0 features greater sequence contiguity and improved annotation.</title>
        <authorList>
            <person name="Wang L."/>
            <person name="Zhu T."/>
            <person name="Rodriguez J.C."/>
            <person name="Deal K.R."/>
            <person name="Dubcovsky J."/>
            <person name="McGuire P.E."/>
            <person name="Lux T."/>
            <person name="Spannagl M."/>
            <person name="Mayer K.F.X."/>
            <person name="Baldrich P."/>
            <person name="Meyers B.C."/>
            <person name="Huo N."/>
            <person name="Gu Y.Q."/>
            <person name="Zhou H."/>
            <person name="Devos K.M."/>
            <person name="Bennetzen J.L."/>
            <person name="Unver T."/>
            <person name="Budak H."/>
            <person name="Gulick P.J."/>
            <person name="Galiba G."/>
            <person name="Kalapos B."/>
            <person name="Nelson D.R."/>
            <person name="Li P."/>
            <person name="You F.M."/>
            <person name="Luo M.C."/>
            <person name="Dvorak J."/>
        </authorList>
    </citation>
    <scope>NUCLEOTIDE SEQUENCE [LARGE SCALE GENOMIC DNA]</scope>
    <source>
        <strain evidence="1">cv. AL8/78</strain>
    </source>
</reference>
<evidence type="ECO:0008006" key="3">
    <source>
        <dbReference type="Google" id="ProtNLM"/>
    </source>
</evidence>